<keyword evidence="3 8" id="KW-0520">NAD</keyword>
<protein>
    <recommendedName>
        <fullName evidence="8">Na(+)-translocating NADH-quinone reductase subunit A</fullName>
        <shortName evidence="8">Na(+)-NQR subunit A</shortName>
        <shortName evidence="8">Na(+)-translocating NQR subunit A</shortName>
        <ecNumber evidence="8">7.2.1.1</ecNumber>
    </recommendedName>
    <alternativeName>
        <fullName evidence="8">NQR complex subunit A</fullName>
    </alternativeName>
    <alternativeName>
        <fullName evidence="8">NQR-1 subunit A</fullName>
    </alternativeName>
</protein>
<dbReference type="HAMAP" id="MF_00425">
    <property type="entry name" value="NqrA"/>
    <property type="match status" value="1"/>
</dbReference>
<keyword evidence="5 8" id="KW-0406">Ion transport</keyword>
<name>A0A6H1U984_9GAMM</name>
<dbReference type="InterPro" id="IPR022615">
    <property type="entry name" value="NqrA_C_domain"/>
</dbReference>
<feature type="domain" description="NqrA N-terminal barrel-sandwich hybrid" evidence="9">
    <location>
        <begin position="2"/>
        <end position="94"/>
    </location>
</feature>
<proteinExistence type="inferred from homology"/>
<dbReference type="KEGG" id="fes:HER31_01020"/>
<keyword evidence="7 8" id="KW-0739">Sodium transport</keyword>
<evidence type="ECO:0000256" key="2">
    <source>
        <dbReference type="ARBA" id="ARBA00022967"/>
    </source>
</evidence>
<organism evidence="12 13">
    <name type="scientific">Ferrimonas lipolytica</name>
    <dbReference type="NCBI Taxonomy" id="2724191"/>
    <lineage>
        <taxon>Bacteria</taxon>
        <taxon>Pseudomonadati</taxon>
        <taxon>Pseudomonadota</taxon>
        <taxon>Gammaproteobacteria</taxon>
        <taxon>Alteromonadales</taxon>
        <taxon>Ferrimonadaceae</taxon>
        <taxon>Ferrimonas</taxon>
    </lineage>
</organism>
<keyword evidence="6 8" id="KW-0830">Ubiquinone</keyword>
<dbReference type="Proteomes" id="UP000501602">
    <property type="component" value="Chromosome"/>
</dbReference>
<keyword evidence="13" id="KW-1185">Reference proteome</keyword>
<evidence type="ECO:0000256" key="7">
    <source>
        <dbReference type="ARBA" id="ARBA00023201"/>
    </source>
</evidence>
<dbReference type="RefSeq" id="WP_168658862.1">
    <property type="nucleotide sequence ID" value="NZ_CP051180.1"/>
</dbReference>
<comment type="similarity">
    <text evidence="8">Belongs to the NqrA family.</text>
</comment>
<keyword evidence="1 8" id="KW-0813">Transport</keyword>
<keyword evidence="2 8" id="KW-1278">Translocase</keyword>
<gene>
    <name evidence="8" type="primary">nqrA</name>
    <name evidence="12" type="ORF">HER31_01020</name>
</gene>
<dbReference type="InterPro" id="IPR008703">
    <property type="entry name" value="NqrA"/>
</dbReference>
<evidence type="ECO:0000259" key="11">
    <source>
        <dbReference type="Pfam" id="PF24836"/>
    </source>
</evidence>
<keyword evidence="4 8" id="KW-0915">Sodium</keyword>
<dbReference type="GO" id="GO:0006814">
    <property type="term" value="P:sodium ion transport"/>
    <property type="evidence" value="ECO:0007669"/>
    <property type="project" value="UniProtKB-UniRule"/>
</dbReference>
<evidence type="ECO:0000259" key="10">
    <source>
        <dbReference type="Pfam" id="PF11973"/>
    </source>
</evidence>
<accession>A0A6H1U984</accession>
<dbReference type="Pfam" id="PF05896">
    <property type="entry name" value="NQRA_N"/>
    <property type="match status" value="1"/>
</dbReference>
<dbReference type="Pfam" id="PF11973">
    <property type="entry name" value="NQRA_SLBB"/>
    <property type="match status" value="1"/>
</dbReference>
<comment type="catalytic activity">
    <reaction evidence="8">
        <text>a ubiquinone + n Na(+)(in) + NADH + H(+) = a ubiquinol + n Na(+)(out) + NAD(+)</text>
        <dbReference type="Rhea" id="RHEA:47748"/>
        <dbReference type="Rhea" id="RHEA-COMP:9565"/>
        <dbReference type="Rhea" id="RHEA-COMP:9566"/>
        <dbReference type="ChEBI" id="CHEBI:15378"/>
        <dbReference type="ChEBI" id="CHEBI:16389"/>
        <dbReference type="ChEBI" id="CHEBI:17976"/>
        <dbReference type="ChEBI" id="CHEBI:29101"/>
        <dbReference type="ChEBI" id="CHEBI:57540"/>
        <dbReference type="ChEBI" id="CHEBI:57945"/>
        <dbReference type="EC" id="7.2.1.1"/>
    </reaction>
</comment>
<evidence type="ECO:0000256" key="5">
    <source>
        <dbReference type="ARBA" id="ARBA00023065"/>
    </source>
</evidence>
<reference evidence="12 13" key="1">
    <citation type="submission" date="2020-04" db="EMBL/GenBank/DDBJ databases">
        <title>Ferrimonas sp. S7 isolated from sea water.</title>
        <authorList>
            <person name="Bae S.S."/>
            <person name="Baek K."/>
        </authorList>
    </citation>
    <scope>NUCLEOTIDE SEQUENCE [LARGE SCALE GENOMIC DNA]</scope>
    <source>
        <strain evidence="12 13">S7</strain>
    </source>
</reference>
<dbReference type="GO" id="GO:0016655">
    <property type="term" value="F:oxidoreductase activity, acting on NAD(P)H, quinone or similar compound as acceptor"/>
    <property type="evidence" value="ECO:0007669"/>
    <property type="project" value="UniProtKB-UniRule"/>
</dbReference>
<evidence type="ECO:0000256" key="8">
    <source>
        <dbReference type="HAMAP-Rule" id="MF_00425"/>
    </source>
</evidence>
<dbReference type="EMBL" id="CP051180">
    <property type="protein sequence ID" value="QIZ75601.1"/>
    <property type="molecule type" value="Genomic_DNA"/>
</dbReference>
<comment type="subunit">
    <text evidence="8">Composed of six subunits; NqrA, NqrB, NqrC, NqrD, NqrE and NqrF.</text>
</comment>
<evidence type="ECO:0000313" key="12">
    <source>
        <dbReference type="EMBL" id="QIZ75601.1"/>
    </source>
</evidence>
<dbReference type="InterPro" id="IPR056148">
    <property type="entry name" value="NQRA_2nd"/>
</dbReference>
<feature type="domain" description="Na(+)-translocating NADH-quinone reductase subunit A C-terminal" evidence="10">
    <location>
        <begin position="261"/>
        <end position="310"/>
    </location>
</feature>
<dbReference type="InterPro" id="IPR056147">
    <property type="entry name" value="NQRA_N"/>
</dbReference>
<dbReference type="NCBIfam" id="TIGR01936">
    <property type="entry name" value="nqrA"/>
    <property type="match status" value="1"/>
</dbReference>
<dbReference type="Pfam" id="PF24836">
    <property type="entry name" value="NQRA_2nd"/>
    <property type="match status" value="1"/>
</dbReference>
<dbReference type="EC" id="7.2.1.1" evidence="8"/>
<dbReference type="PANTHER" id="PTHR37839">
    <property type="entry name" value="NA(+)-TRANSLOCATING NADH-QUINONE REDUCTASE SUBUNIT A"/>
    <property type="match status" value="1"/>
</dbReference>
<dbReference type="NCBIfam" id="NF003759">
    <property type="entry name" value="PRK05352.1-2"/>
    <property type="match status" value="1"/>
</dbReference>
<evidence type="ECO:0000313" key="13">
    <source>
        <dbReference type="Proteomes" id="UP000501602"/>
    </source>
</evidence>
<evidence type="ECO:0000256" key="3">
    <source>
        <dbReference type="ARBA" id="ARBA00023027"/>
    </source>
</evidence>
<comment type="function">
    <text evidence="8">NQR complex catalyzes the reduction of ubiquinone-1 to ubiquinol by two successive reactions, coupled with the transport of Na(+) ions from the cytoplasm to the periplasm. NqrA to NqrE are probably involved in the second step, the conversion of ubisemiquinone to ubiquinol.</text>
</comment>
<feature type="domain" description="NqrA second alpha/beta" evidence="11">
    <location>
        <begin position="115"/>
        <end position="256"/>
    </location>
</feature>
<evidence type="ECO:0000256" key="6">
    <source>
        <dbReference type="ARBA" id="ARBA00023075"/>
    </source>
</evidence>
<evidence type="ECO:0000256" key="4">
    <source>
        <dbReference type="ARBA" id="ARBA00023053"/>
    </source>
</evidence>
<dbReference type="PANTHER" id="PTHR37839:SF1">
    <property type="entry name" value="NA(+)-TRANSLOCATING NADH-QUINONE REDUCTASE SUBUNIT A"/>
    <property type="match status" value="1"/>
</dbReference>
<evidence type="ECO:0000256" key="1">
    <source>
        <dbReference type="ARBA" id="ARBA00022448"/>
    </source>
</evidence>
<sequence>MITINKGLDLPLAGKPEQVIQDGPTVTRVAILGEEYIGMRPTMKVKVGDTVKKGQTIFEDKKNPGVLFTAPASGTVSEVNRGAQRVLQSVVIDIQGDDAVAFESFDANQLGQLGRQVVQDNLVNSGLWTALRTRPFDKIPAVGSVPAGIFVTAIDTSPLAADPNVILAEKTEAFTQGLQVLTRLTDGKVHLCHGATSPLPNAIAGVESHSFGGKHPAGLVGTHIHHVLPVSATRMVWHINYQDVIAIGQLFTTGQLHSQRVISFAGPVVKQPCLVRSHVGADLSQIAKGQLTQSHVRLVSGSALHGRTAEGKVCFLGRYHQQLTVLEQGDEKELFGWVMPGSNKHSFTRTFLSHLSPSKLFNMTTSTGGSKRAMVPIGNYERVIPLDMLPTLLLRDLIARDTDGAQKLGCLELAEEDLALCTYVCPGKYDYGVQLRACLDIIEREG</sequence>
<dbReference type="AlphaFoldDB" id="A0A6H1U984"/>
<evidence type="ECO:0000259" key="9">
    <source>
        <dbReference type="Pfam" id="PF05896"/>
    </source>
</evidence>